<protein>
    <submittedName>
        <fullName evidence="5">Neurotoxin LmNaTx20</fullName>
    </submittedName>
</protein>
<accession>A0A0U1SRW4</accession>
<organism evidence="5">
    <name type="scientific">Lychas mucronatus</name>
    <name type="common">Chinese swimming scorpion</name>
    <dbReference type="NCBI Taxonomy" id="172552"/>
    <lineage>
        <taxon>Eukaryota</taxon>
        <taxon>Metazoa</taxon>
        <taxon>Ecdysozoa</taxon>
        <taxon>Arthropoda</taxon>
        <taxon>Chelicerata</taxon>
        <taxon>Arachnida</taxon>
        <taxon>Scorpiones</taxon>
        <taxon>Buthida</taxon>
        <taxon>Buthoidea</taxon>
        <taxon>Buthidae</taxon>
        <taxon>Lychas</taxon>
    </lineage>
</organism>
<evidence type="ECO:0000256" key="1">
    <source>
        <dbReference type="ARBA" id="ARBA00004613"/>
    </source>
</evidence>
<evidence type="ECO:0000256" key="3">
    <source>
        <dbReference type="ARBA" id="ARBA00022729"/>
    </source>
</evidence>
<evidence type="ECO:0000313" key="5">
    <source>
        <dbReference type="EMBL" id="ABX76768.1"/>
    </source>
</evidence>
<name>A0A0U1SRW4_LYCMC</name>
<dbReference type="InterPro" id="IPR036574">
    <property type="entry name" value="Scorpion_toxin-like_sf"/>
</dbReference>
<comment type="subcellular location">
    <subcellularLocation>
        <location evidence="1">Secreted</location>
    </subcellularLocation>
</comment>
<dbReference type="EMBL" id="EU159295">
    <property type="protein sequence ID" value="ABX76768.1"/>
    <property type="molecule type" value="mRNA"/>
</dbReference>
<keyword evidence="3 4" id="KW-0732">Signal</keyword>
<evidence type="ECO:0000256" key="4">
    <source>
        <dbReference type="SAM" id="SignalP"/>
    </source>
</evidence>
<dbReference type="SUPFAM" id="SSF57095">
    <property type="entry name" value="Scorpion toxin-like"/>
    <property type="match status" value="1"/>
</dbReference>
<feature type="chain" id="PRO_5006829218" evidence="4">
    <location>
        <begin position="18"/>
        <end position="125"/>
    </location>
</feature>
<evidence type="ECO:0000256" key="2">
    <source>
        <dbReference type="ARBA" id="ARBA00022525"/>
    </source>
</evidence>
<keyword evidence="5" id="KW-0800">Toxin</keyword>
<reference evidence="5" key="1">
    <citation type="submission" date="2007-09" db="EMBL/GenBank/DDBJ databases">
        <title>Toxic transcriptome analysis of Lychas mucronatus: molecular mechanisms regulating diversity of scorpion venom peptides.</title>
        <authorList>
            <person name="Li W."/>
            <person name="Ma Y."/>
            <person name="Cao Z."/>
        </authorList>
    </citation>
    <scope>NUCLEOTIDE SEQUENCE</scope>
    <source>
        <tissue evidence="5">Venom gland</tissue>
    </source>
</reference>
<feature type="signal peptide" evidence="4">
    <location>
        <begin position="1"/>
        <end position="17"/>
    </location>
</feature>
<dbReference type="AlphaFoldDB" id="A0A0U1SRW4"/>
<dbReference type="GO" id="GO:0005576">
    <property type="term" value="C:extracellular region"/>
    <property type="evidence" value="ECO:0007669"/>
    <property type="project" value="UniProtKB-SubCell"/>
</dbReference>
<sequence>MIKVLLLLLSTVTTILCGGRNEVEEQGNFPKKTYNEYYFCSKDDDCVQVCRRHRVEDGFCTDNKCFCKKLAAESIYYRDERLHQCVADFYDYNPKLKKLYEGYYVSYPKVPKKSQSIYLWEISIP</sequence>
<proteinExistence type="evidence at transcript level"/>
<keyword evidence="5" id="KW-0528">Neurotoxin</keyword>
<keyword evidence="2" id="KW-0964">Secreted</keyword>
<dbReference type="Gene3D" id="3.30.30.10">
    <property type="entry name" value="Knottin, scorpion toxin-like"/>
    <property type="match status" value="1"/>
</dbReference>